<dbReference type="GO" id="GO:0006506">
    <property type="term" value="P:GPI anchor biosynthetic process"/>
    <property type="evidence" value="ECO:0007669"/>
    <property type="project" value="TreeGrafter"/>
</dbReference>
<evidence type="ECO:0000256" key="2">
    <source>
        <dbReference type="ARBA" id="ARBA00012704"/>
    </source>
</evidence>
<keyword evidence="4 6" id="KW-0808">Transferase</keyword>
<proteinExistence type="inferred from homology"/>
<dbReference type="GO" id="GO:0035269">
    <property type="term" value="P:protein O-linked glycosylation via mannose"/>
    <property type="evidence" value="ECO:0007669"/>
    <property type="project" value="TreeGrafter"/>
</dbReference>
<comment type="similarity">
    <text evidence="1">Belongs to the glycosyltransferase 2 family.</text>
</comment>
<sequence length="192" mass="20776">MHLSVIIPTYNERDNIVLLLWLLREYLKDQPGPDGRQLVWEVVVVDDGSPDARSSVWAAHMALAATGCDIVSGTRYAPGGGVAGWTLMRKVISRGANLLASTLLGAQTSDLTGAFRLYRRPVLQRLLEQCTCRLYGTSKLGAGEFLGFIRGLGHPGCLQTCPVRQAAATRSGTSLVLIALSWQDTAAVYVFT</sequence>
<protein>
    <recommendedName>
        <fullName evidence="2">dolichyl-phosphate beta-D-mannosyltransferase</fullName>
        <ecNumber evidence="2">2.4.1.83</ecNumber>
    </recommendedName>
</protein>
<dbReference type="Gene3D" id="3.90.550.10">
    <property type="entry name" value="Spore Coat Polysaccharide Biosynthesis Protein SpsA, Chain A"/>
    <property type="match status" value="1"/>
</dbReference>
<dbReference type="InterPro" id="IPR029044">
    <property type="entry name" value="Nucleotide-diphossugar_trans"/>
</dbReference>
<evidence type="ECO:0000313" key="7">
    <source>
        <dbReference type="Proteomes" id="UP000485058"/>
    </source>
</evidence>
<dbReference type="EC" id="2.4.1.83" evidence="2"/>
<dbReference type="GO" id="GO:0005789">
    <property type="term" value="C:endoplasmic reticulum membrane"/>
    <property type="evidence" value="ECO:0007669"/>
    <property type="project" value="TreeGrafter"/>
</dbReference>
<evidence type="ECO:0000259" key="5">
    <source>
        <dbReference type="Pfam" id="PF00535"/>
    </source>
</evidence>
<dbReference type="InterPro" id="IPR001173">
    <property type="entry name" value="Glyco_trans_2-like"/>
</dbReference>
<feature type="domain" description="Glycosyltransferase 2-like" evidence="5">
    <location>
        <begin position="4"/>
        <end position="52"/>
    </location>
</feature>
<dbReference type="PANTHER" id="PTHR43398:SF1">
    <property type="entry name" value="DOLICHOL-PHOSPHATE MANNOSYLTRANSFERASE SUBUNIT 1"/>
    <property type="match status" value="1"/>
</dbReference>
<dbReference type="GO" id="GO:0004582">
    <property type="term" value="F:dolichyl-phosphate beta-D-mannosyltransferase activity"/>
    <property type="evidence" value="ECO:0007669"/>
    <property type="project" value="UniProtKB-EC"/>
</dbReference>
<dbReference type="Proteomes" id="UP000485058">
    <property type="component" value="Unassembled WGS sequence"/>
</dbReference>
<dbReference type="EMBL" id="BLLF01000068">
    <property type="protein sequence ID" value="GFH07008.1"/>
    <property type="molecule type" value="Genomic_DNA"/>
</dbReference>
<dbReference type="SUPFAM" id="SSF53448">
    <property type="entry name" value="Nucleotide-diphospho-sugar transferases"/>
    <property type="match status" value="1"/>
</dbReference>
<evidence type="ECO:0000313" key="6">
    <source>
        <dbReference type="EMBL" id="GFH07008.1"/>
    </source>
</evidence>
<gene>
    <name evidence="6" type="ORF">HaLaN_01744</name>
</gene>
<evidence type="ECO:0000256" key="4">
    <source>
        <dbReference type="ARBA" id="ARBA00022679"/>
    </source>
</evidence>
<organism evidence="6 7">
    <name type="scientific">Haematococcus lacustris</name>
    <name type="common">Green alga</name>
    <name type="synonym">Haematococcus pluvialis</name>
    <dbReference type="NCBI Taxonomy" id="44745"/>
    <lineage>
        <taxon>Eukaryota</taxon>
        <taxon>Viridiplantae</taxon>
        <taxon>Chlorophyta</taxon>
        <taxon>core chlorophytes</taxon>
        <taxon>Chlorophyceae</taxon>
        <taxon>CS clade</taxon>
        <taxon>Chlamydomonadales</taxon>
        <taxon>Haematococcaceae</taxon>
        <taxon>Haematococcus</taxon>
    </lineage>
</organism>
<dbReference type="PANTHER" id="PTHR43398">
    <property type="entry name" value="DOLICHOL-PHOSPHATE MANNOSYLTRANSFERASE SUBUNIT 1"/>
    <property type="match status" value="1"/>
</dbReference>
<name>A0A699YGJ2_HAELA</name>
<dbReference type="AlphaFoldDB" id="A0A699YGJ2"/>
<evidence type="ECO:0000256" key="3">
    <source>
        <dbReference type="ARBA" id="ARBA00022676"/>
    </source>
</evidence>
<dbReference type="Pfam" id="PF00535">
    <property type="entry name" value="Glycos_transf_2"/>
    <property type="match status" value="1"/>
</dbReference>
<reference evidence="6 7" key="1">
    <citation type="submission" date="2020-02" db="EMBL/GenBank/DDBJ databases">
        <title>Draft genome sequence of Haematococcus lacustris strain NIES-144.</title>
        <authorList>
            <person name="Morimoto D."/>
            <person name="Nakagawa S."/>
            <person name="Yoshida T."/>
            <person name="Sawayama S."/>
        </authorList>
    </citation>
    <scope>NUCLEOTIDE SEQUENCE [LARGE SCALE GENOMIC DNA]</scope>
    <source>
        <strain evidence="6 7">NIES-144</strain>
    </source>
</reference>
<comment type="caution">
    <text evidence="6">The sequence shown here is derived from an EMBL/GenBank/DDBJ whole genome shotgun (WGS) entry which is preliminary data.</text>
</comment>
<evidence type="ECO:0000256" key="1">
    <source>
        <dbReference type="ARBA" id="ARBA00006739"/>
    </source>
</evidence>
<dbReference type="InterPro" id="IPR039528">
    <property type="entry name" value="DPM1-like"/>
</dbReference>
<accession>A0A699YGJ2</accession>
<dbReference type="GO" id="GO:0006488">
    <property type="term" value="P:dolichol-linked oligosaccharide biosynthetic process"/>
    <property type="evidence" value="ECO:0007669"/>
    <property type="project" value="TreeGrafter"/>
</dbReference>
<keyword evidence="7" id="KW-1185">Reference proteome</keyword>
<keyword evidence="3 6" id="KW-0328">Glycosyltransferase</keyword>